<dbReference type="EMBL" id="CP011036">
    <property type="protein sequence ID" value="ASM53546.1"/>
    <property type="molecule type" value="Genomic_DNA"/>
</dbReference>
<evidence type="ECO:0000313" key="1">
    <source>
        <dbReference type="EMBL" id="ASM53546.1"/>
    </source>
</evidence>
<evidence type="ECO:0000313" key="2">
    <source>
        <dbReference type="Proteomes" id="UP000198329"/>
    </source>
</evidence>
<protein>
    <submittedName>
        <fullName evidence="1">Uncharacterized protein</fullName>
    </submittedName>
</protein>
<accession>A0AAC9UIT5</accession>
<gene>
    <name evidence="1" type="ORF">PNIG_a1382</name>
</gene>
<dbReference type="AlphaFoldDB" id="A0AAC9UIT5"/>
<proteinExistence type="predicted"/>
<keyword evidence="2" id="KW-1185">Reference proteome</keyword>
<reference evidence="1 2" key="1">
    <citation type="submission" date="2015-03" db="EMBL/GenBank/DDBJ databases">
        <authorList>
            <person name="Xie B.-B."/>
            <person name="Rong J.-C."/>
            <person name="Qin Q.-L."/>
            <person name="Zhang Y.-Z."/>
        </authorList>
    </citation>
    <scope>NUCLEOTIDE SEQUENCE [LARGE SCALE GENOMIC DNA]</scope>
    <source>
        <strain evidence="1 2">KMM 661</strain>
    </source>
</reference>
<name>A0AAC9UIT5_9GAMM</name>
<dbReference type="KEGG" id="png:PNIG_a1382"/>
<organism evidence="1 2">
    <name type="scientific">Pseudoalteromonas nigrifaciens</name>
    <dbReference type="NCBI Taxonomy" id="28109"/>
    <lineage>
        <taxon>Bacteria</taxon>
        <taxon>Pseudomonadati</taxon>
        <taxon>Pseudomonadota</taxon>
        <taxon>Gammaproteobacteria</taxon>
        <taxon>Alteromonadales</taxon>
        <taxon>Pseudoalteromonadaceae</taxon>
        <taxon>Pseudoalteromonas</taxon>
    </lineage>
</organism>
<dbReference type="Proteomes" id="UP000198329">
    <property type="component" value="Chromosome I"/>
</dbReference>
<sequence length="48" mass="5480">MSRGAMFIIHAPFLLLRRYLPKVVFMGVIGNFTFKAGIPAPDHHKRRA</sequence>